<keyword evidence="1" id="KW-0175">Coiled coil</keyword>
<feature type="coiled-coil region" evidence="1">
    <location>
        <begin position="1079"/>
        <end position="1139"/>
    </location>
</feature>
<evidence type="ECO:0000313" key="3">
    <source>
        <dbReference type="EMBL" id="GLI70197.1"/>
    </source>
</evidence>
<feature type="compositionally biased region" description="Gly residues" evidence="2">
    <location>
        <begin position="2983"/>
        <end position="2997"/>
    </location>
</feature>
<sequence>MASGVPTANWGCSHSARHDGTRKSPMAPAITVPSAAVSLVPPPMVSYLSQPSRPINPSVLLTLAVQSSLTPMALPRRPISGPRDAPRSDLRMFEGAKTPRAVMLRWKERSSSTSDMLINVEALRALERCLSTPGTDGRVRSDDLLDLQAFVWDLLRDLDRRTSPSFQLIAGALSSLQVVLPALDWPVRDPRVISNIAARLAPAASAANKLAPVPLEKLCGAFRSLALLAEAASSRGRGFIPDVMREAGRYLQTEVLSGNGLPTLLEQADMAVLAMAVELIVKYDLAASEVFVTLYTRRVDGLVAAAQQSKAGEIADGGDRGNTDVEARTSAGGRGRGSRDTTICKRHRTGIGGEAAWTGRGKPVAGAAIAATGAAAAATEQAPAAASVQFPDSELDLESLARVLVGWCYVKPGRPGPTQAWLRCHAELVLRTQDATNASCLAETQKQLAELSSELMIQNKRLRALPNTQQAENRDMERGELSGNSAAGSGRGGGRGLQHGDRGSGRGQGRRSAADRPRRSSTPSAEDIRRTIYVLQARQTTMQKDLAAFGALMRQIKPLQDTSLVILLEALASKLGADEGRELGGLAEAVVAARVGVLGPCLLVQAIAALANLGHIPSRKVLVSALSELQPHLHKLDHRDTLRILDAWYRFDFVPDGRSQGAGMSSIMQAVDRHGGLSEASTALVCQLCRISSRWEVPFQEKHLRALQEVVESRVLESLPVATIKELGRRAQVLVSVKAVASSTTSPSFPMSLEQLLQDVLLPLAQLGQGFQDPEMFTLAIGHWSGRGFEGLDERKAALLLNTYAHSLAWPAVPALRERVHELLQKALTLRFESSTDLSVLLLAASRALRLLADKMQRQTGTPVLDVTESGVAVLVLPAVERLMQLNPKAQHLADAAQGLFVELLWRGGQPHTPREPVMSASGTKVAADEEKFKQAAKPSPLIIGGGSPDVSNGHEADLWAREQLHTHLQTEVPALPPQQLQGQLLEQAPQRAQEPQDWQPFKTQKREESWMEAQDETPAVAQAQELCKVLAKAQELIHALGVEEELVQALANARELTQALAIVQELTKQRQGRLHGRLEELTQILAKAQELMQLLTDAQVLTQELGQNQGQAQIIAKAQGLTRALSKAQELKQELAATQWLTQALEMVQELKQVEESRRMQAQVKPPAVPQPQEMQPESQPSGEQLLMQAPLQVDPTRQLALQQARPHTMTPSAQAPALKLLVRILTSARPSLRSCSLQGHGYLLAACNEMQYRPPMDWLVCLYKAMAVALDRGHITVDLLVDLLNAVSGVDSRMKVRSANDALDADAGAGAGATTEYADECNTVTKAKGPFLTAMAAALLKDPVLTALSQKPNTLAGAVRQLAVLGLQPESEWLAMYMVTVQGRLNSMSLAGLVHVAEGLALMHAAPRPEFLGTLMVQGEKGLNNLATYDPRLCGLLLGCAHALRQNTLRTSQSGLRQQRTRRKERREEGERHQQEQQQGLYGLEEPLSDAAMEAWGRVHRQLVTETRKGTGIQQFKPDQLVRVVSAVAAYELTRPYASTGSINSSSSGRRGGSSGSAAACDLLGRVTVKWLQDCTAGLLHSLSSRGGQSSNAFLPLPSLLLDLLRLTSCVLYGSLNGEIRELTPSGKETSQAESDVKEAVTTYVRRAMDLLVQGANLLTQPHIFSLGECSELLKAVVAAGIKPGQPTINAYAMALFPAIIERVDCVGRHTVAPVTTPSRAAALATQAEAAAQAEGAEEEPDQELRKQLFAVWSDLEAVLNEVLLPVLPTMPNEVCFKQLREGLLESSITPVALEQASWQQLGLLCTYGLQVGSQLLPPSWWQQLHAEVARRNLQPQSPMDLAQIYYGLQIYGLEVAGGDLLALRATLGATDSRDVHTLGRWDVPRALHQLHLLWASHQGGFLAAVPEVVWEGLYGSLEPNGPVLASLRPQQLGQLVELWANRMRVRVISYSSYSSNGGSVSGSSSTFWDLPAWSTVSWLTAVVQAFDVQEQQVSFEREETLPPLQRPLEPLVAALAVGYCFPRSGINNISSGNITVGLQQCAAALLRRALPALESALPLSDISAFLEGLERRGLPLPQQHLQALAIRLAGQVAMASTEFPSASGTVGTSWTSGSALPPLAQLEPVQAVRVMTALLSAKDLDAALPVLVALMPCALDEVLWQGMSEDIEYAILSSGLEAIVFAAAGVDVPASRTAASCAAYVSATATASMVQALLMGSADQAPQYADKQSLHLLVRTTHVHEQDDNQKQLPLEALPPMELARLAEALLEAAGSRRLPPIAAAVIVRIFSLESVVQLVPISLLERALQHNLAGEPDQANGVARALPMLNTTYRALTRLLMPMVGIRMEFTDLLTCLQRCGAKPVHIHQALLGLRGVQGFSAGDVLMLLRVMVSSGVRERVAVCQRPPRDQAASAFKSRRRPRVSDAGPPSIDSNGPYAQLALQLIERSAELATAFELQEREAAEVLRLMAVLNRRLEGLGCADFWLHAIFICNSSVVMWCFRQEDSDMLFEVLEAAFALGGYYHNMLCQQVFERWVLKNKLLNDPATRDYVITAQSWKAVESWISYSYGLMRLFGPYLIPRNSLRKVRRSADVILDLMVKRTNDPEASARYMGPNHSKERPWQLGALLTLLTLPSPSEEEDTESLALMRKQVRAFYVAELEVIVESADYVTPLERLVKLLDALEPIAFANVDNGVWQVDVYDELPPLSVLLCHCIKCLMDGDSSDQPRPEGVDPLDDILLLCLAPDFSEHSLREALFLSTPLITGPEMDQGGTTKTAAANTSQKATGLRPTVVDLNARPYLKLPAALRPPTGRRHGMPGDAAGDAAREAYVSAAAPWLIAGQRLLRLVRVTESGRAVDMYMALSKLPTERAGRWAYAIGTALREVLGMELTTAQGTLDLAQGGAVAACEAAKEAAEAAKEAAEAAKAAAEAAKAVSVAPPTGLGFQGIRNAAPQTWELVRSRRSEKQALQFLSEFLDIAGGEHGAGDGNSEGGNSAGGSIASTAAGSRLPGMVDEHEDDIIRRLHKSDMSVGLHEPDKAARGGPAAQPPPSPPPPRQAFGPANPFDVTSEFMRKLRKLGF</sequence>
<accession>A0ABQ5SJN0</accession>
<feature type="region of interest" description="Disordered" evidence="2">
    <location>
        <begin position="1453"/>
        <end position="1486"/>
    </location>
</feature>
<feature type="region of interest" description="Disordered" evidence="2">
    <location>
        <begin position="462"/>
        <end position="527"/>
    </location>
</feature>
<protein>
    <submittedName>
        <fullName evidence="3">Uncharacterized protein</fullName>
    </submittedName>
</protein>
<feature type="region of interest" description="Disordered" evidence="2">
    <location>
        <begin position="2983"/>
        <end position="3014"/>
    </location>
</feature>
<feature type="compositionally biased region" description="Basic and acidic residues" evidence="2">
    <location>
        <begin position="3029"/>
        <end position="3041"/>
    </location>
</feature>
<dbReference type="EMBL" id="BSDZ01000094">
    <property type="protein sequence ID" value="GLI70197.1"/>
    <property type="molecule type" value="Genomic_DNA"/>
</dbReference>
<dbReference type="Proteomes" id="UP001165090">
    <property type="component" value="Unassembled WGS sequence"/>
</dbReference>
<feature type="compositionally biased region" description="Low complexity" evidence="2">
    <location>
        <begin position="2998"/>
        <end position="3008"/>
    </location>
</feature>
<feature type="coiled-coil region" evidence="1">
    <location>
        <begin position="2906"/>
        <end position="2936"/>
    </location>
</feature>
<evidence type="ECO:0000256" key="2">
    <source>
        <dbReference type="SAM" id="MobiDB-lite"/>
    </source>
</evidence>
<evidence type="ECO:0000256" key="1">
    <source>
        <dbReference type="SAM" id="Coils"/>
    </source>
</evidence>
<feature type="region of interest" description="Disordered" evidence="2">
    <location>
        <begin position="2411"/>
        <end position="2436"/>
    </location>
</feature>
<gene>
    <name evidence="3" type="ORF">VaNZ11_015007</name>
</gene>
<evidence type="ECO:0000313" key="4">
    <source>
        <dbReference type="Proteomes" id="UP001165090"/>
    </source>
</evidence>
<feature type="region of interest" description="Disordered" evidence="2">
    <location>
        <begin position="3029"/>
        <end position="3067"/>
    </location>
</feature>
<keyword evidence="4" id="KW-1185">Reference proteome</keyword>
<feature type="compositionally biased region" description="Low complexity" evidence="2">
    <location>
        <begin position="1162"/>
        <end position="1184"/>
    </location>
</feature>
<reference evidence="3 4" key="1">
    <citation type="journal article" date="2023" name="IScience">
        <title>Expanded male sex-determining region conserved during the evolution of homothallism in the green alga Volvox.</title>
        <authorList>
            <person name="Yamamoto K."/>
            <person name="Matsuzaki R."/>
            <person name="Mahakham W."/>
            <person name="Heman W."/>
            <person name="Sekimoto H."/>
            <person name="Kawachi M."/>
            <person name="Minakuchi Y."/>
            <person name="Toyoda A."/>
            <person name="Nozaki H."/>
        </authorList>
    </citation>
    <scope>NUCLEOTIDE SEQUENCE [LARGE SCALE GENOMIC DNA]</scope>
    <source>
        <strain evidence="3 4">NIES-4468</strain>
    </source>
</reference>
<feature type="compositionally biased region" description="Pro residues" evidence="2">
    <location>
        <begin position="3047"/>
        <end position="3057"/>
    </location>
</feature>
<dbReference type="PANTHER" id="PTHR34491">
    <property type="entry name" value="A-TYPE INCLUSION PROTEIN, PUTATIVE-RELATED"/>
    <property type="match status" value="1"/>
</dbReference>
<comment type="caution">
    <text evidence="3">The sequence shown here is derived from an EMBL/GenBank/DDBJ whole genome shotgun (WGS) entry which is preliminary data.</text>
</comment>
<feature type="compositionally biased region" description="Basic and acidic residues" evidence="2">
    <location>
        <begin position="317"/>
        <end position="327"/>
    </location>
</feature>
<feature type="region of interest" description="Disordered" evidence="2">
    <location>
        <begin position="314"/>
        <end position="340"/>
    </location>
</feature>
<feature type="region of interest" description="Disordered" evidence="2">
    <location>
        <begin position="1159"/>
        <end position="1184"/>
    </location>
</feature>
<feature type="region of interest" description="Disordered" evidence="2">
    <location>
        <begin position="1"/>
        <end position="27"/>
    </location>
</feature>
<name>A0ABQ5SJN0_9CHLO</name>
<proteinExistence type="predicted"/>
<feature type="compositionally biased region" description="Basic and acidic residues" evidence="2">
    <location>
        <begin position="1468"/>
        <end position="1477"/>
    </location>
</feature>
<dbReference type="PANTHER" id="PTHR34491:SF156">
    <property type="entry name" value="KINESIN MOTOR DOMAIN-CONTAINING PROTEIN"/>
    <property type="match status" value="1"/>
</dbReference>
<organism evidence="3 4">
    <name type="scientific">Volvox africanus</name>
    <dbReference type="NCBI Taxonomy" id="51714"/>
    <lineage>
        <taxon>Eukaryota</taxon>
        <taxon>Viridiplantae</taxon>
        <taxon>Chlorophyta</taxon>
        <taxon>core chlorophytes</taxon>
        <taxon>Chlorophyceae</taxon>
        <taxon>CS clade</taxon>
        <taxon>Chlamydomonadales</taxon>
        <taxon>Volvocaceae</taxon>
        <taxon>Volvox</taxon>
    </lineage>
</organism>